<evidence type="ECO:0000313" key="12">
    <source>
        <dbReference type="EMBL" id="KIM91390.1"/>
    </source>
</evidence>
<evidence type="ECO:0000256" key="9">
    <source>
        <dbReference type="ARBA" id="ARBA00023136"/>
    </source>
</evidence>
<feature type="transmembrane region" description="Helical" evidence="11">
    <location>
        <begin position="133"/>
        <end position="151"/>
    </location>
</feature>
<evidence type="ECO:0000256" key="6">
    <source>
        <dbReference type="ARBA" id="ARBA00022892"/>
    </source>
</evidence>
<feature type="transmembrane region" description="Helical" evidence="11">
    <location>
        <begin position="103"/>
        <end position="121"/>
    </location>
</feature>
<keyword evidence="3" id="KW-0813">Transport</keyword>
<gene>
    <name evidence="12" type="ORF">PILCRDRAFT_589</name>
</gene>
<feature type="transmembrane region" description="Helical" evidence="11">
    <location>
        <begin position="229"/>
        <end position="251"/>
    </location>
</feature>
<keyword evidence="13" id="KW-1185">Reference proteome</keyword>
<protein>
    <submittedName>
        <fullName evidence="12">Uncharacterized protein</fullName>
    </submittedName>
</protein>
<reference evidence="12 13" key="1">
    <citation type="submission" date="2014-04" db="EMBL/GenBank/DDBJ databases">
        <authorList>
            <consortium name="DOE Joint Genome Institute"/>
            <person name="Kuo A."/>
            <person name="Tarkka M."/>
            <person name="Buscot F."/>
            <person name="Kohler A."/>
            <person name="Nagy L.G."/>
            <person name="Floudas D."/>
            <person name="Copeland A."/>
            <person name="Barry K.W."/>
            <person name="Cichocki N."/>
            <person name="Veneault-Fourrey C."/>
            <person name="LaButti K."/>
            <person name="Lindquist E.A."/>
            <person name="Lipzen A."/>
            <person name="Lundell T."/>
            <person name="Morin E."/>
            <person name="Murat C."/>
            <person name="Sun H."/>
            <person name="Tunlid A."/>
            <person name="Henrissat B."/>
            <person name="Grigoriev I.V."/>
            <person name="Hibbett D.S."/>
            <person name="Martin F."/>
            <person name="Nordberg H.P."/>
            <person name="Cantor M.N."/>
            <person name="Hua S.X."/>
        </authorList>
    </citation>
    <scope>NUCLEOTIDE SEQUENCE [LARGE SCALE GENOMIC DNA]</scope>
    <source>
        <strain evidence="12 13">F 1598</strain>
    </source>
</reference>
<evidence type="ECO:0000256" key="5">
    <source>
        <dbReference type="ARBA" id="ARBA00022824"/>
    </source>
</evidence>
<evidence type="ECO:0000256" key="3">
    <source>
        <dbReference type="ARBA" id="ARBA00022448"/>
    </source>
</evidence>
<name>A0A0C3G550_PILCF</name>
<dbReference type="AlphaFoldDB" id="A0A0C3G550"/>
<sequence>MCELVNTTPIPTLFGYTTPGEFSRARELTLHTLLCVHAMLPVLLSSGTSVWIIYRKSPRGFSVETQLLLLTAFLLRYTTALWHDVSWDILFIPSLLFLNASRLLRVVTSLMMVVVLIRYSPQGRMSLGSVIKHTAPFCLGCLALANIFRRMGLVMDTWDAPSMTYLASFFLEATHLLPQTALLFTSTNRSITNVTIFHSLAFLIMTMCGIAERYVAYTMFGIWDFWERAVWLLGVKVASVVIGSGCLFLALSLTDHPVELDSSSSGATDDKDATAIL</sequence>
<accession>A0A0C3G550</accession>
<evidence type="ECO:0000313" key="13">
    <source>
        <dbReference type="Proteomes" id="UP000054166"/>
    </source>
</evidence>
<feature type="transmembrane region" description="Helical" evidence="11">
    <location>
        <begin position="196"/>
        <end position="217"/>
    </location>
</feature>
<keyword evidence="5" id="KW-0256">Endoplasmic reticulum</keyword>
<comment type="subcellular location">
    <subcellularLocation>
        <location evidence="1">Endoplasmic reticulum membrane</location>
        <topology evidence="1">Multi-pass membrane protein</topology>
    </subcellularLocation>
</comment>
<keyword evidence="4 11" id="KW-0812">Transmembrane</keyword>
<proteinExistence type="inferred from homology"/>
<reference evidence="13" key="2">
    <citation type="submission" date="2015-01" db="EMBL/GenBank/DDBJ databases">
        <title>Evolutionary Origins and Diversification of the Mycorrhizal Mutualists.</title>
        <authorList>
            <consortium name="DOE Joint Genome Institute"/>
            <consortium name="Mycorrhizal Genomics Consortium"/>
            <person name="Kohler A."/>
            <person name="Kuo A."/>
            <person name="Nagy L.G."/>
            <person name="Floudas D."/>
            <person name="Copeland A."/>
            <person name="Barry K.W."/>
            <person name="Cichocki N."/>
            <person name="Veneault-Fourrey C."/>
            <person name="LaButti K."/>
            <person name="Lindquist E.A."/>
            <person name="Lipzen A."/>
            <person name="Lundell T."/>
            <person name="Morin E."/>
            <person name="Murat C."/>
            <person name="Riley R."/>
            <person name="Ohm R."/>
            <person name="Sun H."/>
            <person name="Tunlid A."/>
            <person name="Henrissat B."/>
            <person name="Grigoriev I.V."/>
            <person name="Hibbett D.S."/>
            <person name="Martin F."/>
        </authorList>
    </citation>
    <scope>NUCLEOTIDE SEQUENCE [LARGE SCALE GENOMIC DNA]</scope>
    <source>
        <strain evidence="13">F 1598</strain>
    </source>
</reference>
<dbReference type="GO" id="GO:0006621">
    <property type="term" value="P:protein retention in ER lumen"/>
    <property type="evidence" value="ECO:0007669"/>
    <property type="project" value="InterPro"/>
</dbReference>
<feature type="transmembrane region" description="Helical" evidence="11">
    <location>
        <begin position="66"/>
        <end position="83"/>
    </location>
</feature>
<evidence type="ECO:0000256" key="8">
    <source>
        <dbReference type="ARBA" id="ARBA00022989"/>
    </source>
</evidence>
<organism evidence="12 13">
    <name type="scientific">Piloderma croceum (strain F 1598)</name>
    <dbReference type="NCBI Taxonomy" id="765440"/>
    <lineage>
        <taxon>Eukaryota</taxon>
        <taxon>Fungi</taxon>
        <taxon>Dikarya</taxon>
        <taxon>Basidiomycota</taxon>
        <taxon>Agaricomycotina</taxon>
        <taxon>Agaricomycetes</taxon>
        <taxon>Agaricomycetidae</taxon>
        <taxon>Atheliales</taxon>
        <taxon>Atheliaceae</taxon>
        <taxon>Piloderma</taxon>
    </lineage>
</organism>
<evidence type="ECO:0000256" key="10">
    <source>
        <dbReference type="ARBA" id="ARBA00023170"/>
    </source>
</evidence>
<keyword evidence="10" id="KW-0675">Receptor</keyword>
<dbReference type="InterPro" id="IPR000133">
    <property type="entry name" value="ER_ret_rcpt"/>
</dbReference>
<feature type="transmembrane region" description="Helical" evidence="11">
    <location>
        <begin position="28"/>
        <end position="54"/>
    </location>
</feature>
<keyword evidence="7" id="KW-0653">Protein transport</keyword>
<dbReference type="InParanoid" id="A0A0C3G550"/>
<evidence type="ECO:0000256" key="1">
    <source>
        <dbReference type="ARBA" id="ARBA00004477"/>
    </source>
</evidence>
<dbReference type="GO" id="GO:0046923">
    <property type="term" value="F:ER retention sequence binding"/>
    <property type="evidence" value="ECO:0007669"/>
    <property type="project" value="InterPro"/>
</dbReference>
<keyword evidence="6" id="KW-0931">ER-Golgi transport</keyword>
<dbReference type="HOGENOM" id="CLU_1005136_0_0_1"/>
<dbReference type="Proteomes" id="UP000054166">
    <property type="component" value="Unassembled WGS sequence"/>
</dbReference>
<keyword evidence="8 11" id="KW-1133">Transmembrane helix</keyword>
<evidence type="ECO:0000256" key="11">
    <source>
        <dbReference type="SAM" id="Phobius"/>
    </source>
</evidence>
<evidence type="ECO:0000256" key="4">
    <source>
        <dbReference type="ARBA" id="ARBA00022692"/>
    </source>
</evidence>
<evidence type="ECO:0000256" key="7">
    <source>
        <dbReference type="ARBA" id="ARBA00022927"/>
    </source>
</evidence>
<comment type="similarity">
    <text evidence="2">Belongs to the ERD2 family.</text>
</comment>
<dbReference type="EMBL" id="KN832971">
    <property type="protein sequence ID" value="KIM91390.1"/>
    <property type="molecule type" value="Genomic_DNA"/>
</dbReference>
<keyword evidence="9 11" id="KW-0472">Membrane</keyword>
<evidence type="ECO:0000256" key="2">
    <source>
        <dbReference type="ARBA" id="ARBA00010120"/>
    </source>
</evidence>
<dbReference type="GO" id="GO:0015031">
    <property type="term" value="P:protein transport"/>
    <property type="evidence" value="ECO:0007669"/>
    <property type="project" value="UniProtKB-KW"/>
</dbReference>
<dbReference type="GO" id="GO:0005789">
    <property type="term" value="C:endoplasmic reticulum membrane"/>
    <property type="evidence" value="ECO:0007669"/>
    <property type="project" value="UniProtKB-SubCell"/>
</dbReference>
<dbReference type="GO" id="GO:0016192">
    <property type="term" value="P:vesicle-mediated transport"/>
    <property type="evidence" value="ECO:0007669"/>
    <property type="project" value="UniProtKB-KW"/>
</dbReference>
<dbReference type="Pfam" id="PF00810">
    <property type="entry name" value="ER_lumen_recept"/>
    <property type="match status" value="1"/>
</dbReference>
<dbReference type="OrthoDB" id="10524354at2759"/>